<feature type="region of interest" description="C-terminal hotdog fold" evidence="9">
    <location>
        <begin position="1035"/>
        <end position="1173"/>
    </location>
</feature>
<dbReference type="Pfam" id="PF14765">
    <property type="entry name" value="PS-DH"/>
    <property type="match status" value="1"/>
</dbReference>
<keyword evidence="6" id="KW-0436">Ligase</keyword>
<dbReference type="InterPro" id="IPR049551">
    <property type="entry name" value="PKS_DH_C"/>
</dbReference>
<dbReference type="OrthoDB" id="5657178at2"/>
<comment type="cofactor">
    <cofactor evidence="1">
        <name>pantetheine 4'-phosphate</name>
        <dbReference type="ChEBI" id="CHEBI:47942"/>
    </cofactor>
</comment>
<dbReference type="EMBL" id="LNYO01000011">
    <property type="protein sequence ID" value="KTD37472.1"/>
    <property type="molecule type" value="Genomic_DNA"/>
</dbReference>
<dbReference type="PANTHER" id="PTHR43775">
    <property type="entry name" value="FATTY ACID SYNTHASE"/>
    <property type="match status" value="1"/>
</dbReference>
<dbReference type="Gene3D" id="3.40.366.10">
    <property type="entry name" value="Malonyl-Coenzyme A Acyl Carrier Protein, domain 2"/>
    <property type="match status" value="1"/>
</dbReference>
<accession>A0A0W0WYR1</accession>
<dbReference type="Gene3D" id="3.40.50.720">
    <property type="entry name" value="NAD(P)-binding Rossmann-like Domain"/>
    <property type="match status" value="2"/>
</dbReference>
<evidence type="ECO:0000259" key="10">
    <source>
        <dbReference type="PROSITE" id="PS50075"/>
    </source>
</evidence>
<reference evidence="13 14" key="1">
    <citation type="submission" date="2015-11" db="EMBL/GenBank/DDBJ databases">
        <title>Genomic analysis of 38 Legionella species identifies large and diverse effector repertoires.</title>
        <authorList>
            <person name="Burstein D."/>
            <person name="Amaro F."/>
            <person name="Zusman T."/>
            <person name="Lifshitz Z."/>
            <person name="Cohen O."/>
            <person name="Gilbert J.A."/>
            <person name="Pupko T."/>
            <person name="Shuman H.A."/>
            <person name="Segal G."/>
        </authorList>
    </citation>
    <scope>NUCLEOTIDE SEQUENCE [LARGE SCALE GENOMIC DNA]</scope>
    <source>
        <strain evidence="13 14">ATCC 49506</strain>
    </source>
</reference>
<feature type="active site" description="Proton acceptor; for dehydratase activity" evidence="9">
    <location>
        <position position="929"/>
    </location>
</feature>
<dbReference type="SMART" id="SM00822">
    <property type="entry name" value="PKS_KR"/>
    <property type="match status" value="1"/>
</dbReference>
<dbReference type="InterPro" id="IPR014031">
    <property type="entry name" value="Ketoacyl_synth_C"/>
</dbReference>
<evidence type="ECO:0000256" key="2">
    <source>
        <dbReference type="ARBA" id="ARBA00005194"/>
    </source>
</evidence>
<gene>
    <name evidence="13" type="primary">rkpA</name>
    <name evidence="13" type="ORF">Lnau_0662</name>
</gene>
<comment type="similarity">
    <text evidence="8">In the C-terminal section; belongs to the NRP synthetase family.</text>
</comment>
<dbReference type="SUPFAM" id="SSF56801">
    <property type="entry name" value="Acetyl-CoA synthetase-like"/>
    <property type="match status" value="1"/>
</dbReference>
<dbReference type="Proteomes" id="UP000054725">
    <property type="component" value="Unassembled WGS sequence"/>
</dbReference>
<dbReference type="InterPro" id="IPR020806">
    <property type="entry name" value="PKS_PP-bd"/>
</dbReference>
<dbReference type="InterPro" id="IPR001227">
    <property type="entry name" value="Ac_transferase_dom_sf"/>
</dbReference>
<dbReference type="InterPro" id="IPR020845">
    <property type="entry name" value="AMP-binding_CS"/>
</dbReference>
<evidence type="ECO:0000313" key="13">
    <source>
        <dbReference type="EMBL" id="KTD37472.1"/>
    </source>
</evidence>
<dbReference type="GO" id="GO:0004315">
    <property type="term" value="F:3-oxoacyl-[acyl-carrier-protein] synthase activity"/>
    <property type="evidence" value="ECO:0007669"/>
    <property type="project" value="InterPro"/>
</dbReference>
<dbReference type="InterPro" id="IPR013120">
    <property type="entry name" value="FAR_NAD-bd"/>
</dbReference>
<evidence type="ECO:0000256" key="8">
    <source>
        <dbReference type="ARBA" id="ARBA00029443"/>
    </source>
</evidence>
<name>A0A0W0WYR1_9GAMM</name>
<evidence type="ECO:0000259" key="11">
    <source>
        <dbReference type="PROSITE" id="PS52004"/>
    </source>
</evidence>
<comment type="caution">
    <text evidence="13">The sequence shown here is derived from an EMBL/GenBank/DDBJ whole genome shotgun (WGS) entry which is preliminary data.</text>
</comment>
<dbReference type="SUPFAM" id="SSF51735">
    <property type="entry name" value="NAD(P)-binding Rossmann-fold domains"/>
    <property type="match status" value="2"/>
</dbReference>
<feature type="domain" description="PKS/mFAS DH" evidence="12">
    <location>
        <begin position="892"/>
        <end position="1173"/>
    </location>
</feature>
<dbReference type="PROSITE" id="PS00455">
    <property type="entry name" value="AMP_BINDING"/>
    <property type="match status" value="1"/>
</dbReference>
<dbReference type="InterPro" id="IPR006162">
    <property type="entry name" value="Ppantetheine_attach_site"/>
</dbReference>
<keyword evidence="5" id="KW-0597">Phosphoprotein</keyword>
<dbReference type="InterPro" id="IPR045851">
    <property type="entry name" value="AMP-bd_C_sf"/>
</dbReference>
<dbReference type="InterPro" id="IPR023213">
    <property type="entry name" value="CAT-like_dom_sf"/>
</dbReference>
<dbReference type="GO" id="GO:0016874">
    <property type="term" value="F:ligase activity"/>
    <property type="evidence" value="ECO:0007669"/>
    <property type="project" value="UniProtKB-KW"/>
</dbReference>
<evidence type="ECO:0000256" key="5">
    <source>
        <dbReference type="ARBA" id="ARBA00022553"/>
    </source>
</evidence>
<dbReference type="Pfam" id="PF21089">
    <property type="entry name" value="PKS_DH_N"/>
    <property type="match status" value="1"/>
</dbReference>
<dbReference type="SUPFAM" id="SSF47336">
    <property type="entry name" value="ACP-like"/>
    <property type="match status" value="2"/>
</dbReference>
<comment type="similarity">
    <text evidence="3">Belongs to the short-chain dehydrogenases/reductases (SDR) family.</text>
</comment>
<dbReference type="UniPathway" id="UPA00094"/>
<comment type="pathway">
    <text evidence="2">Lipid metabolism; fatty acid biosynthesis.</text>
</comment>
<evidence type="ECO:0000256" key="3">
    <source>
        <dbReference type="ARBA" id="ARBA00006484"/>
    </source>
</evidence>
<evidence type="ECO:0000256" key="4">
    <source>
        <dbReference type="ARBA" id="ARBA00022450"/>
    </source>
</evidence>
<keyword evidence="4" id="KW-0596">Phosphopantetheine</keyword>
<dbReference type="Pfam" id="PF00668">
    <property type="entry name" value="Condensation"/>
    <property type="match status" value="1"/>
</dbReference>
<feature type="active site" description="Proton donor; for dehydratase activity" evidence="9">
    <location>
        <position position="1091"/>
    </location>
</feature>
<sequence length="3158" mass="355502">MKQHSPISIIGMACEFAGQADSLANFYKVILEGVDATSDISEGRWNVDLDSLPQSIRHGGFLKRNPWSFDAQFFAISPKEAAHMDPQHRILLEQTYHALEDTNLDLDTIKGSNCGVFIGLGTQDYSRIMHNSGQFSGLHSKGSLGSMAAGRIAYHFDLIGPNFVVDTACSSSLVALDQAVKALQDHRCDLAIVGGVTLILTTDYNTDLASANLLAKDGRCKPFSKGADGFARGEGVGVIILQRRQEALRDKRRIYANILGSAINSDGKTNGITAPSKESQKRVIQDALKDAQISAQEVNFIETHGTGTDLGDKIEFAALIEIYQGREEPLYIGSVKGNIAHCEAAAGIAGVIKTSLCIYHDLIPPHTAANFLNPDLRVASLKAQFPAQVLPKRNIVGTVSSFGMSGANAEVVLADEPTKNAAASADCPQVYPYLLLSAKSAESLHKLGSEYRLLLEHCEEEAFNKCLSQANLRNNCSGYRKLVYGQDKTALLKQLDKIDLTALKKRMVKGKTKFAFMFTGQGAVFKEMTRVLYDRIPLYRNILNDYAAKMDDVIHLPHKIISYIFNDEFSLSLDDPQTAQLSLFLIEFSLARLLNLLGITPDFVVGHSLGEYAAACSAGILSFEQAVQMVNLRSQAIKEEPGLQDGLMLQIYATNELVQKLLAELRLKNPLLALWISVNNAPEIQVVSGNKESVLQLTDLLKQKGIPYLKLNTSHAFHTPCLELAATNFKDRALASAMSFTLKNSITSFISTAEPHRDDNQNQAFASIDYWAAQIVKPVRFVDAIESCYELGVRSFIEIGPDSILTNLARQCLKNKESSAELEFIAMNSKNKNNLDSLFSVLNYFYSTHRLDGSKLGLLDDKQRVFSSFFLPVYPFARVELLPDYLKNSRVPAVIEKNNSKKIRLEPTHLEFQINLDLSQIEHAYIAQHVIHEMCILPGSYYIATSIQLLETFKESYLANQPQTIIELDNLLIMHPVIISQSGQESLKVTIHQQKPNQYKFSYFCLAEIDQLVCEMTLLLKSYEEPNCVEINQGTKIQDTSEFYSNYAVCGVNYGPLFKKQKSYYNLDSQNIISELEAAEGYFTSHAAFIDNCFQTMALGLNQLGSAFAPTAVNQFKFYKEEKWGVGLGCHAQIIEQKEGHLEANLKVYNAQNKVVMEINGIVCKSIQLDALSANVIHKVALEKIAVSAPDNSLKDFAFLANFKTEWVKPESILAWSDLQAKTTIDVRHLIIGFDGLAWDKNELFSLFQCLFNFLRLQAEKISGNLKVISFLSLNDKAKDYKKLLAPLLKAMTLAFPTEFPNLSFRHFSYTKLTKDNIAFLFAEDKELPTDHEFLIPFWEVYGNELYRYKTIPQKPNQAEPLPKEGYYLITGGLGGIGKTLVRHMVSNLGCRNLILTYRKLEPEAEQFITELNDQYDANIRCHHVDLRSESQLVKLFATLPRPLYGIFHLAGIIQDQSLAKTSPHSIENVLAAKLFSAWTLHELSQEITELKAFVLFSSLATLISSPGQFNYALANLGLQELAAHRKNSHLPVSLIDWGPWANIGMMANSDSLSASSIVLSKFVPLSPTICHEALFSCLNQTNDSHFAVFKMNKREPIVRTSVESETKISLNPHSSKKEAAQFIKALLLRLIAQETNHASASIDEHLILSELGLDSINTIRIRAELQTELNLAIPLSILLEETTLERLVDQVLVLWLANQNNQNQHSESNEEASVNRGDANFFSLSYNQFSIWYEQHAIENNQAYHCSIGWKIRGGDLNLKQVYANWEVLISRHEMLRALFSSREGNLGYELLSVSQALEQQMVVVETIEADRDPQQYLQNYLLRKIDFNRELPTKVLILSHQNDVYLMLSSHHIVMDAAAMFYLGKKLLTSLCEADYVLDKDFSSQPYHEFTKQQFLQSAEFDLKTLSFLRKEVLNEEGELRVFELPKKSNTGILNLAKGATKTILFSEMEMQIIQSLPASIRVHLCLSAWALLLAKYSGEENLLIGVAFNGRTQKKWTEVVGHFVNVLPLCIKVNQHQASNQFINEIKSRLIELLEFQDFPLVKLMKDPEVKQALQGRPLLQTYFNYFDASDLDISVNNQLVTIDALVYPQQEAQFEMSLWVTRTSRGFDFEVKYQRELFSETMLEKLVGYYKTVLIALSQALLQSNTQLKLAEIQFLSETELAKRLPPESTNRPSQLVYNYFAEQAASLPQSVAIEMREQNISYQSLQGWVDELALALTEFPQSKDETVAIIAPERANIEFIVTVLALWKQGFAFVPLNSHHPFERIKYVLDTVGCRKLILVDVLSPNLENYICTNNKLLLEVRIEFPQLQIQVLNESIPEENDRFENRSQANPSDLAYILFTSGSTGLPKGVLIEQEGLIDRLLWMKNYFNFSAADKFLQSTLLTFDVSLPEYCLPLICGATIVLFHPEESQNAHAALCTYHQVTMMSTVPSLFSILLSDLAGCPTLKHLIMIGEVLPRAIVNKWLASNQTCTLYNLYGPTEVTVYASAHACREPINSALVPIGEAADNVIPLVLDQYGNPVLDEVIGELYLAGSGVARGYIGGQLKSDPFINNPWQSLHYTRMYKTGDFVRWLEGGRLEYIGRKDNRIKLNGLLVELGEIEERVLKAFPDLENACAIITEFKIKETLIKHIVLCIMPECTDSSIIMEHLKQHLPQYMLPWKIISYAEFPRNSSAKVDRKLLTNLVKELYEEESVQAKLRPKSSHQPVTFMEKEICKIWETLLQKSNLGIDENFFELGGDSLLLTQMILLVEKQLGIKTNFAKFLANPSINSLLHGLSMESPIWENEFKLLKAISPYQEVKKTKAVLLTGGTGHLGIHLLRSLLNQTDKQIYLIIRAESKTKAIERLTERYFSVFGDSLALNRLCIYSGDLALLNFGLEEADFQKLCQEISLIIHAAAEVNHVVDYVRLKKSNVLVSKNMLDLARSAHCTHFFHISTQFSELSILPESYMNETSINEFSSGYEQSKFIAESLMSAAKNLKYPVTTLRLPLIIDDSDPLLLRQNHFVAFVMKCLRLGAYPDIGLSFALLATADLADFVAELSNKSYLEPEVYNCHTRRISLQELFDFFITETEYKVNKLEPSLWKARVLESTYETDPFYKLLPLYTSSLLISENVNEQLIEHKGFLKAIETTKLAVTDNAHIKKIGSMLANYSRL</sequence>
<dbReference type="Gene3D" id="3.40.47.10">
    <property type="match status" value="1"/>
</dbReference>
<dbReference type="Pfam" id="PF00698">
    <property type="entry name" value="Acyl_transf_1"/>
    <property type="match status" value="1"/>
</dbReference>
<dbReference type="CDD" id="cd05930">
    <property type="entry name" value="A_NRPS"/>
    <property type="match status" value="1"/>
</dbReference>
<dbReference type="Pfam" id="PF00501">
    <property type="entry name" value="AMP-binding"/>
    <property type="match status" value="1"/>
</dbReference>
<dbReference type="PATRIC" id="fig|45070.6.peg.706"/>
<dbReference type="SUPFAM" id="SSF53901">
    <property type="entry name" value="Thiolase-like"/>
    <property type="match status" value="1"/>
</dbReference>
<dbReference type="Gene3D" id="3.40.50.12780">
    <property type="entry name" value="N-terminal domain of ligase-like"/>
    <property type="match status" value="1"/>
</dbReference>
<dbReference type="Gene3D" id="3.30.559.30">
    <property type="entry name" value="Nonribosomal peptide synthetase, condensation domain"/>
    <property type="match status" value="1"/>
</dbReference>
<dbReference type="InterPro" id="IPR016035">
    <property type="entry name" value="Acyl_Trfase/lysoPLipase"/>
</dbReference>
<feature type="domain" description="Carrier" evidence="10">
    <location>
        <begin position="1615"/>
        <end position="1696"/>
    </location>
</feature>
<dbReference type="InterPro" id="IPR050091">
    <property type="entry name" value="PKS_NRPS_Biosynth_Enz"/>
</dbReference>
<dbReference type="Pfam" id="PF08659">
    <property type="entry name" value="KR"/>
    <property type="match status" value="1"/>
</dbReference>
<dbReference type="GO" id="GO:0004312">
    <property type="term" value="F:fatty acid synthase activity"/>
    <property type="evidence" value="ECO:0007669"/>
    <property type="project" value="TreeGrafter"/>
</dbReference>
<dbReference type="Gene3D" id="3.30.70.3290">
    <property type="match status" value="1"/>
</dbReference>
<dbReference type="Gene3D" id="1.10.1200.10">
    <property type="entry name" value="ACP-like"/>
    <property type="match status" value="2"/>
</dbReference>
<dbReference type="InterPro" id="IPR049552">
    <property type="entry name" value="PKS_DH_N"/>
</dbReference>
<evidence type="ECO:0000256" key="7">
    <source>
        <dbReference type="ARBA" id="ARBA00022679"/>
    </source>
</evidence>
<dbReference type="InterPro" id="IPR014043">
    <property type="entry name" value="Acyl_transferase_dom"/>
</dbReference>
<evidence type="ECO:0000313" key="14">
    <source>
        <dbReference type="Proteomes" id="UP000054725"/>
    </source>
</evidence>
<dbReference type="RefSeq" id="WP_058503732.1">
    <property type="nucleotide sequence ID" value="NZ_CAAAIF010000008.1"/>
</dbReference>
<dbReference type="PANTHER" id="PTHR43775:SF37">
    <property type="entry name" value="SI:DKEY-61P9.11"/>
    <property type="match status" value="1"/>
</dbReference>
<keyword evidence="7" id="KW-0808">Transferase</keyword>
<dbReference type="NCBIfam" id="TIGR01733">
    <property type="entry name" value="AA-adenyl-dom"/>
    <property type="match status" value="1"/>
</dbReference>
<dbReference type="GO" id="GO:0031177">
    <property type="term" value="F:phosphopantetheine binding"/>
    <property type="evidence" value="ECO:0007669"/>
    <property type="project" value="InterPro"/>
</dbReference>
<proteinExistence type="inferred from homology"/>
<dbReference type="InterPro" id="IPR014030">
    <property type="entry name" value="Ketoacyl_synth_N"/>
</dbReference>
<dbReference type="InterPro" id="IPR001242">
    <property type="entry name" value="Condensation_dom"/>
</dbReference>
<dbReference type="Pfam" id="PF00109">
    <property type="entry name" value="ketoacyl-synt"/>
    <property type="match status" value="1"/>
</dbReference>
<keyword evidence="14" id="KW-1185">Reference proteome</keyword>
<dbReference type="InterPro" id="IPR018201">
    <property type="entry name" value="Ketoacyl_synth_AS"/>
</dbReference>
<evidence type="ECO:0000256" key="1">
    <source>
        <dbReference type="ARBA" id="ARBA00001957"/>
    </source>
</evidence>
<dbReference type="InterPro" id="IPR016039">
    <property type="entry name" value="Thiolase-like"/>
</dbReference>
<dbReference type="Gene3D" id="3.30.300.30">
    <property type="match status" value="1"/>
</dbReference>
<evidence type="ECO:0000256" key="9">
    <source>
        <dbReference type="PROSITE-ProRule" id="PRU01363"/>
    </source>
</evidence>
<dbReference type="Pfam" id="PF00550">
    <property type="entry name" value="PP-binding"/>
    <property type="match status" value="2"/>
</dbReference>
<feature type="domain" description="Carrier" evidence="10">
    <location>
        <begin position="2710"/>
        <end position="2785"/>
    </location>
</feature>
<dbReference type="InterPro" id="IPR036291">
    <property type="entry name" value="NAD(P)-bd_dom_sf"/>
</dbReference>
<dbReference type="InterPro" id="IPR000873">
    <property type="entry name" value="AMP-dep_synth/lig_dom"/>
</dbReference>
<dbReference type="SUPFAM" id="SSF52777">
    <property type="entry name" value="CoA-dependent acyltransferases"/>
    <property type="match status" value="2"/>
</dbReference>
<dbReference type="PROSITE" id="PS52019">
    <property type="entry name" value="PKS_MFAS_DH"/>
    <property type="match status" value="1"/>
</dbReference>
<dbReference type="InterPro" id="IPR013968">
    <property type="entry name" value="PKS_KR"/>
</dbReference>
<feature type="domain" description="Ketosynthase family 3 (KS3)" evidence="11">
    <location>
        <begin position="4"/>
        <end position="415"/>
    </location>
</feature>
<dbReference type="SUPFAM" id="SSF52151">
    <property type="entry name" value="FabD/lysophospholipase-like"/>
    <property type="match status" value="1"/>
</dbReference>
<dbReference type="PROSITE" id="PS00012">
    <property type="entry name" value="PHOSPHOPANTETHEINE"/>
    <property type="match status" value="1"/>
</dbReference>
<organism evidence="13 14">
    <name type="scientific">Legionella nautarum</name>
    <dbReference type="NCBI Taxonomy" id="45070"/>
    <lineage>
        <taxon>Bacteria</taxon>
        <taxon>Pseudomonadati</taxon>
        <taxon>Pseudomonadota</taxon>
        <taxon>Gammaproteobacteria</taxon>
        <taxon>Legionellales</taxon>
        <taxon>Legionellaceae</taxon>
        <taxon>Legionella</taxon>
    </lineage>
</organism>
<protein>
    <submittedName>
        <fullName evidence="13">Type I polyketide synthase WcbR</fullName>
    </submittedName>
</protein>
<dbReference type="Pfam" id="PF07993">
    <property type="entry name" value="NAD_binding_4"/>
    <property type="match status" value="1"/>
</dbReference>
<dbReference type="Gene3D" id="3.30.559.10">
    <property type="entry name" value="Chloramphenicol acetyltransferase-like domain"/>
    <property type="match status" value="1"/>
</dbReference>
<dbReference type="PROSITE" id="PS50075">
    <property type="entry name" value="CARRIER"/>
    <property type="match status" value="2"/>
</dbReference>
<evidence type="ECO:0000256" key="6">
    <source>
        <dbReference type="ARBA" id="ARBA00022598"/>
    </source>
</evidence>
<dbReference type="PROSITE" id="PS52004">
    <property type="entry name" value="KS3_2"/>
    <property type="match status" value="1"/>
</dbReference>
<dbReference type="InterPro" id="IPR036736">
    <property type="entry name" value="ACP-like_sf"/>
</dbReference>
<dbReference type="InterPro" id="IPR049900">
    <property type="entry name" value="PKS_mFAS_DH"/>
</dbReference>
<dbReference type="InterPro" id="IPR057326">
    <property type="entry name" value="KR_dom"/>
</dbReference>
<evidence type="ECO:0000259" key="12">
    <source>
        <dbReference type="PROSITE" id="PS52019"/>
    </source>
</evidence>
<dbReference type="PROSITE" id="PS00606">
    <property type="entry name" value="KS3_1"/>
    <property type="match status" value="1"/>
</dbReference>
<dbReference type="InterPro" id="IPR010071">
    <property type="entry name" value="AA_adenyl_dom"/>
</dbReference>
<dbReference type="SMART" id="SM00825">
    <property type="entry name" value="PKS_KS"/>
    <property type="match status" value="1"/>
</dbReference>
<dbReference type="STRING" id="45070.Lnau_0662"/>
<dbReference type="CDD" id="cd00833">
    <property type="entry name" value="PKS"/>
    <property type="match status" value="1"/>
</dbReference>
<dbReference type="Gene3D" id="3.10.129.110">
    <property type="entry name" value="Polyketide synthase dehydratase"/>
    <property type="match status" value="1"/>
</dbReference>
<dbReference type="InterPro" id="IPR009081">
    <property type="entry name" value="PP-bd_ACP"/>
</dbReference>
<dbReference type="SMART" id="SM00827">
    <property type="entry name" value="PKS_AT"/>
    <property type="match status" value="1"/>
</dbReference>
<dbReference type="InterPro" id="IPR042099">
    <property type="entry name" value="ANL_N_sf"/>
</dbReference>
<dbReference type="InterPro" id="IPR020841">
    <property type="entry name" value="PKS_Beta-ketoAc_synthase_dom"/>
</dbReference>
<dbReference type="GO" id="GO:0006633">
    <property type="term" value="P:fatty acid biosynthetic process"/>
    <property type="evidence" value="ECO:0007669"/>
    <property type="project" value="UniProtKB-UniPathway"/>
</dbReference>
<dbReference type="Pfam" id="PF02801">
    <property type="entry name" value="Ketoacyl-synt_C"/>
    <property type="match status" value="1"/>
</dbReference>
<dbReference type="SMART" id="SM00823">
    <property type="entry name" value="PKS_PP"/>
    <property type="match status" value="2"/>
</dbReference>
<dbReference type="InterPro" id="IPR042104">
    <property type="entry name" value="PKS_dehydratase_sf"/>
</dbReference>
<feature type="region of interest" description="N-terminal hotdog fold" evidence="9">
    <location>
        <begin position="892"/>
        <end position="1023"/>
    </location>
</feature>